<name>A0A8J3IR46_9CHLR</name>
<protein>
    <submittedName>
        <fullName evidence="5">ABC transporter substrate-binding protein</fullName>
    </submittedName>
</protein>
<dbReference type="PANTHER" id="PTHR42953">
    <property type="entry name" value="HIGH-AFFINITY ZINC UPTAKE SYSTEM PROTEIN ZNUA-RELATED"/>
    <property type="match status" value="1"/>
</dbReference>
<dbReference type="GO" id="GO:0030313">
    <property type="term" value="C:cell envelope"/>
    <property type="evidence" value="ECO:0007669"/>
    <property type="project" value="UniProtKB-SubCell"/>
</dbReference>
<evidence type="ECO:0000256" key="3">
    <source>
        <dbReference type="ARBA" id="ARBA00022723"/>
    </source>
</evidence>
<dbReference type="AlphaFoldDB" id="A0A8J3IR46"/>
<dbReference type="RefSeq" id="WP_220204642.1">
    <property type="nucleotide sequence ID" value="NZ_BNJK01000001.1"/>
</dbReference>
<accession>A0A8J3IR46</accession>
<dbReference type="Gene3D" id="3.40.50.1980">
    <property type="entry name" value="Nitrogenase molybdenum iron protein domain"/>
    <property type="match status" value="2"/>
</dbReference>
<dbReference type="GO" id="GO:0030001">
    <property type="term" value="P:metal ion transport"/>
    <property type="evidence" value="ECO:0007669"/>
    <property type="project" value="InterPro"/>
</dbReference>
<dbReference type="SUPFAM" id="SSF53807">
    <property type="entry name" value="Helical backbone' metal receptor"/>
    <property type="match status" value="1"/>
</dbReference>
<dbReference type="EMBL" id="BNJK01000001">
    <property type="protein sequence ID" value="GHO93876.1"/>
    <property type="molecule type" value="Genomic_DNA"/>
</dbReference>
<gene>
    <name evidence="5" type="ORF">KSF_039240</name>
</gene>
<evidence type="ECO:0000256" key="1">
    <source>
        <dbReference type="ARBA" id="ARBA00004196"/>
    </source>
</evidence>
<evidence type="ECO:0000256" key="4">
    <source>
        <dbReference type="ARBA" id="ARBA00022729"/>
    </source>
</evidence>
<dbReference type="Pfam" id="PF01297">
    <property type="entry name" value="ZnuA"/>
    <property type="match status" value="1"/>
</dbReference>
<dbReference type="Proteomes" id="UP000597444">
    <property type="component" value="Unassembled WGS sequence"/>
</dbReference>
<dbReference type="GO" id="GO:0046872">
    <property type="term" value="F:metal ion binding"/>
    <property type="evidence" value="ECO:0007669"/>
    <property type="project" value="UniProtKB-KW"/>
</dbReference>
<dbReference type="PROSITE" id="PS51257">
    <property type="entry name" value="PROKAR_LIPOPROTEIN"/>
    <property type="match status" value="1"/>
</dbReference>
<keyword evidence="3" id="KW-0479">Metal-binding</keyword>
<proteinExistence type="predicted"/>
<keyword evidence="6" id="KW-1185">Reference proteome</keyword>
<organism evidence="5 6">
    <name type="scientific">Reticulibacter mediterranei</name>
    <dbReference type="NCBI Taxonomy" id="2778369"/>
    <lineage>
        <taxon>Bacteria</taxon>
        <taxon>Bacillati</taxon>
        <taxon>Chloroflexota</taxon>
        <taxon>Ktedonobacteria</taxon>
        <taxon>Ktedonobacterales</taxon>
        <taxon>Reticulibacteraceae</taxon>
        <taxon>Reticulibacter</taxon>
    </lineage>
</organism>
<dbReference type="PANTHER" id="PTHR42953:SF1">
    <property type="entry name" value="METAL-BINDING PROTEIN HI_0362-RELATED"/>
    <property type="match status" value="1"/>
</dbReference>
<sequence length="306" mass="33081">MSFSFSRKIVLWLSLAGIALFLLSACGGKATGSVPNSTSQTIVVVAAENFYGDIAQQVGGSHVNVQSILSDPNVDPHEYEANTKSALAVSKAQLVIENAGGYDGWMDKLLSSSPNSSRVVIKAFDIAKVKLPDNEHVWYSIDNASTIAQAITDSLKKLNPASATEFDRNLQKFQAALQPVQQKIAEIKTKHANAPIGLTETIFLYQSGPLGLNVLTPPEFQKAIAEGNDPPANAVITAENQITKRQIKVLIFNEQTVTPITTRLENDAKSSNIPTLPVTETMPSSKTYQNWMLDQLNALEQALGKS</sequence>
<keyword evidence="4" id="KW-0732">Signal</keyword>
<dbReference type="InterPro" id="IPR006127">
    <property type="entry name" value="ZnuA-like"/>
</dbReference>
<reference evidence="5" key="1">
    <citation type="submission" date="2020-10" db="EMBL/GenBank/DDBJ databases">
        <title>Taxonomic study of unclassified bacteria belonging to the class Ktedonobacteria.</title>
        <authorList>
            <person name="Yabe S."/>
            <person name="Wang C.M."/>
            <person name="Zheng Y."/>
            <person name="Sakai Y."/>
            <person name="Cavaletti L."/>
            <person name="Monciardini P."/>
            <person name="Donadio S."/>
        </authorList>
    </citation>
    <scope>NUCLEOTIDE SEQUENCE</scope>
    <source>
        <strain evidence="5">ID150040</strain>
    </source>
</reference>
<comment type="caution">
    <text evidence="5">The sequence shown here is derived from an EMBL/GenBank/DDBJ whole genome shotgun (WGS) entry which is preliminary data.</text>
</comment>
<evidence type="ECO:0000313" key="5">
    <source>
        <dbReference type="EMBL" id="GHO93876.1"/>
    </source>
</evidence>
<comment type="subcellular location">
    <subcellularLocation>
        <location evidence="1">Cell envelope</location>
    </subcellularLocation>
</comment>
<evidence type="ECO:0000313" key="6">
    <source>
        <dbReference type="Proteomes" id="UP000597444"/>
    </source>
</evidence>
<dbReference type="InterPro" id="IPR050492">
    <property type="entry name" value="Bact_metal-bind_prot9"/>
</dbReference>
<evidence type="ECO:0000256" key="2">
    <source>
        <dbReference type="ARBA" id="ARBA00022448"/>
    </source>
</evidence>
<keyword evidence="2" id="KW-0813">Transport</keyword>